<sequence>MKREDGLEPGRVRQLWHLLEPLHAVLYYAPEVFEEAAALGYGTEERWPSHFPYRAAPLGAVGARQVASAFYSFSPRMVAEHIDPAWKITAPEDLLRARTRGIDRAYRAIFGDRVDSPELAEAAALARRAAEAADIAGRPLAAANAALDWPRAPHLQLWHAATILREHRGDGHIAALQAAGLDPIESLVSFAAIGAASVERFESRGWSPEEWESARGRLAARGLVDADAEADAAGAATEAGRELRRTVEEQTDQLAAAPWRSLTAAEVDRLVELLGEFWVAVLSSGLLPAETTLGIGKV</sequence>
<dbReference type="NCBIfam" id="NF047719">
    <property type="entry name" value="SCO6745_fam_HTH"/>
    <property type="match status" value="1"/>
</dbReference>
<comment type="caution">
    <text evidence="1">The sequence shown here is derived from an EMBL/GenBank/DDBJ whole genome shotgun (WGS) entry which is preliminary data.</text>
</comment>
<name>A0ABV1XS34_9ACTN</name>
<evidence type="ECO:0000313" key="1">
    <source>
        <dbReference type="EMBL" id="MER7374402.1"/>
    </source>
</evidence>
<proteinExistence type="predicted"/>
<reference evidence="1 2" key="1">
    <citation type="submission" date="2024-06" db="EMBL/GenBank/DDBJ databases">
        <title>The Natural Products Discovery Center: Release of the First 8490 Sequenced Strains for Exploring Actinobacteria Biosynthetic Diversity.</title>
        <authorList>
            <person name="Kalkreuter E."/>
            <person name="Kautsar S.A."/>
            <person name="Yang D."/>
            <person name="Bader C.D."/>
            <person name="Teijaro C.N."/>
            <person name="Fluegel L."/>
            <person name="Davis C.M."/>
            <person name="Simpson J.R."/>
            <person name="Lauterbach L."/>
            <person name="Steele A.D."/>
            <person name="Gui C."/>
            <person name="Meng S."/>
            <person name="Li G."/>
            <person name="Viehrig K."/>
            <person name="Ye F."/>
            <person name="Su P."/>
            <person name="Kiefer A.F."/>
            <person name="Nichols A."/>
            <person name="Cepeda A.J."/>
            <person name="Yan W."/>
            <person name="Fan B."/>
            <person name="Jiang Y."/>
            <person name="Adhikari A."/>
            <person name="Zheng C.-J."/>
            <person name="Schuster L."/>
            <person name="Cowan T.M."/>
            <person name="Smanski M.J."/>
            <person name="Chevrette M.G."/>
            <person name="De Carvalho L.P.S."/>
            <person name="Shen B."/>
        </authorList>
    </citation>
    <scope>NUCLEOTIDE SEQUENCE [LARGE SCALE GENOMIC DNA]</scope>
    <source>
        <strain evidence="1 2">NPDC000155</strain>
    </source>
</reference>
<accession>A0ABV1XS34</accession>
<dbReference type="Proteomes" id="UP001486207">
    <property type="component" value="Unassembled WGS sequence"/>
</dbReference>
<keyword evidence="2" id="KW-1185">Reference proteome</keyword>
<dbReference type="Pfam" id="PF21863">
    <property type="entry name" value="HTH_67"/>
    <property type="match status" value="1"/>
</dbReference>
<protein>
    <recommendedName>
        <fullName evidence="3">SalK</fullName>
    </recommendedName>
</protein>
<dbReference type="EMBL" id="JBEPFB010000007">
    <property type="protein sequence ID" value="MER7374402.1"/>
    <property type="molecule type" value="Genomic_DNA"/>
</dbReference>
<evidence type="ECO:0008006" key="3">
    <source>
        <dbReference type="Google" id="ProtNLM"/>
    </source>
</evidence>
<evidence type="ECO:0000313" key="2">
    <source>
        <dbReference type="Proteomes" id="UP001486207"/>
    </source>
</evidence>
<dbReference type="InterPro" id="IPR054058">
    <property type="entry name" value="HTH_67"/>
</dbReference>
<gene>
    <name evidence="1" type="ORF">ABT384_17335</name>
</gene>
<organism evidence="1 2">
    <name type="scientific">Streptomyces lanatus</name>
    <dbReference type="NCBI Taxonomy" id="66900"/>
    <lineage>
        <taxon>Bacteria</taxon>
        <taxon>Bacillati</taxon>
        <taxon>Actinomycetota</taxon>
        <taxon>Actinomycetes</taxon>
        <taxon>Kitasatosporales</taxon>
        <taxon>Streptomycetaceae</taxon>
        <taxon>Streptomyces</taxon>
    </lineage>
</organism>